<dbReference type="Proteomes" id="UP000077521">
    <property type="component" value="Unassembled WGS sequence"/>
</dbReference>
<dbReference type="EMBL" id="LWDF02000768">
    <property type="protein sequence ID" value="KAE8242779.1"/>
    <property type="molecule type" value="Genomic_DNA"/>
</dbReference>
<comment type="caution">
    <text evidence="2">The sequence shown here is derived from an EMBL/GenBank/DDBJ whole genome shotgun (WGS) entry which is preliminary data.</text>
</comment>
<feature type="region of interest" description="Disordered" evidence="1">
    <location>
        <begin position="294"/>
        <end position="321"/>
    </location>
</feature>
<evidence type="ECO:0000313" key="2">
    <source>
        <dbReference type="EMBL" id="KAE8242779.1"/>
    </source>
</evidence>
<accession>A0A8T8SLN7</accession>
<evidence type="ECO:0000256" key="1">
    <source>
        <dbReference type="SAM" id="MobiDB-lite"/>
    </source>
</evidence>
<sequence>MTARVLVFSLSTAYWTRRSQGPFDSRPTEVGAASLPPQARSEHEPPVQCELQSSLHSIAVKPEPRWFRSASNQVPNPPRPLPKLANIFHTRFKEREDAIDTSNAIGYTTWCPHIQEHRLRALSNSPCLWAMHIPTARRMGATANRITITICTGLTTTRIFKTTILIPEPGPWVMGMVSEPRWLPQLQESRELFFGTGMDQSAMVHGSLGQTIQNGQQPHHDQSAMVHGSLGQPIQNGQQPHLIPHGRHPHHLPLLQSGGTNFNMEAAFTQNTFPGQQQNPNLIINLDASVNTSDGTIQLHGEDGADQESGQDNEGHAQQSEQTNHVQFFLNNRGRASCTSQQPIIASNLGINPKPVIDALQEAENQLLTVPELMKALDHKALTCKDTADMLSNYVGCRSRAREASTRDILINASMYANIEICTVSSRRGNAQMAFKLKNRKRCWFVAPQTPLHALFNIGSRSQE</sequence>
<proteinExistence type="predicted"/>
<feature type="compositionally biased region" description="Polar residues" evidence="1">
    <location>
        <begin position="312"/>
        <end position="321"/>
    </location>
</feature>
<reference evidence="2" key="1">
    <citation type="submission" date="2016-04" db="EMBL/GenBank/DDBJ databases">
        <authorList>
            <person name="Nguyen H.D."/>
            <person name="Samba Siva P."/>
            <person name="Cullis J."/>
            <person name="Levesque C.A."/>
            <person name="Hambleton S."/>
        </authorList>
    </citation>
    <scope>NUCLEOTIDE SEQUENCE</scope>
    <source>
        <strain evidence="2">DAOMC 236416</strain>
    </source>
</reference>
<dbReference type="AlphaFoldDB" id="A0A8T8SLN7"/>
<organism evidence="2 3">
    <name type="scientific">Tilletia indica</name>
    <dbReference type="NCBI Taxonomy" id="43049"/>
    <lineage>
        <taxon>Eukaryota</taxon>
        <taxon>Fungi</taxon>
        <taxon>Dikarya</taxon>
        <taxon>Basidiomycota</taxon>
        <taxon>Ustilaginomycotina</taxon>
        <taxon>Exobasidiomycetes</taxon>
        <taxon>Tilletiales</taxon>
        <taxon>Tilletiaceae</taxon>
        <taxon>Tilletia</taxon>
    </lineage>
</organism>
<evidence type="ECO:0000313" key="3">
    <source>
        <dbReference type="Proteomes" id="UP000077521"/>
    </source>
</evidence>
<feature type="region of interest" description="Disordered" evidence="1">
    <location>
        <begin position="20"/>
        <end position="43"/>
    </location>
</feature>
<reference evidence="2" key="2">
    <citation type="journal article" date="2019" name="IMA Fungus">
        <title>Genome sequencing and comparison of five Tilletia species to identify candidate genes for the detection of regulated species infecting wheat.</title>
        <authorList>
            <person name="Nguyen H.D.T."/>
            <person name="Sultana T."/>
            <person name="Kesanakurti P."/>
            <person name="Hambleton S."/>
        </authorList>
    </citation>
    <scope>NUCLEOTIDE SEQUENCE</scope>
    <source>
        <strain evidence="2">DAOMC 236416</strain>
    </source>
</reference>
<keyword evidence="3" id="KW-1185">Reference proteome</keyword>
<name>A0A8T8SLN7_9BASI</name>
<gene>
    <name evidence="2" type="ORF">A4X13_0g7013</name>
</gene>
<protein>
    <submittedName>
        <fullName evidence="2">Uncharacterized protein</fullName>
    </submittedName>
</protein>